<dbReference type="GO" id="GO:0000105">
    <property type="term" value="P:L-histidine biosynthetic process"/>
    <property type="evidence" value="ECO:0007669"/>
    <property type="project" value="UniProtKB-KW"/>
</dbReference>
<keyword evidence="10" id="KW-1185">Reference proteome</keyword>
<dbReference type="EMBL" id="JBHSWU010000458">
    <property type="protein sequence ID" value="MFC6725286.1"/>
    <property type="molecule type" value="Genomic_DNA"/>
</dbReference>
<dbReference type="SUPFAM" id="SSF89550">
    <property type="entry name" value="PHP domain-like"/>
    <property type="match status" value="1"/>
</dbReference>
<protein>
    <recommendedName>
        <fullName evidence="3">histidinol-phosphatase</fullName>
        <ecNumber evidence="3">3.1.3.15</ecNumber>
    </recommendedName>
</protein>
<dbReference type="GO" id="GO:0004401">
    <property type="term" value="F:histidinol-phosphatase activity"/>
    <property type="evidence" value="ECO:0007669"/>
    <property type="project" value="UniProtKB-EC"/>
</dbReference>
<evidence type="ECO:0000256" key="7">
    <source>
        <dbReference type="ARBA" id="ARBA00049158"/>
    </source>
</evidence>
<name>A0ABD5S121_9EURY</name>
<feature type="domain" description="PHP" evidence="8">
    <location>
        <begin position="2"/>
        <end position="151"/>
    </location>
</feature>
<dbReference type="PANTHER" id="PTHR21039">
    <property type="entry name" value="HISTIDINOL PHOSPHATASE-RELATED"/>
    <property type="match status" value="1"/>
</dbReference>
<evidence type="ECO:0000256" key="6">
    <source>
        <dbReference type="ARBA" id="ARBA00023102"/>
    </source>
</evidence>
<comment type="caution">
    <text evidence="9">The sequence shown here is derived from an EMBL/GenBank/DDBJ whole genome shotgun (WGS) entry which is preliminary data.</text>
</comment>
<accession>A0ABD5S121</accession>
<reference evidence="9 10" key="1">
    <citation type="journal article" date="2019" name="Int. J. Syst. Evol. Microbiol.">
        <title>The Global Catalogue of Microorganisms (GCM) 10K type strain sequencing project: providing services to taxonomists for standard genome sequencing and annotation.</title>
        <authorList>
            <consortium name="The Broad Institute Genomics Platform"/>
            <consortium name="The Broad Institute Genome Sequencing Center for Infectious Disease"/>
            <person name="Wu L."/>
            <person name="Ma J."/>
        </authorList>
    </citation>
    <scope>NUCLEOTIDE SEQUENCE [LARGE SCALE GENOMIC DNA]</scope>
    <source>
        <strain evidence="9 10">NBRC 111368</strain>
    </source>
</reference>
<evidence type="ECO:0000256" key="1">
    <source>
        <dbReference type="ARBA" id="ARBA00004970"/>
    </source>
</evidence>
<dbReference type="EC" id="3.1.3.15" evidence="3"/>
<evidence type="ECO:0000313" key="9">
    <source>
        <dbReference type="EMBL" id="MFC6725286.1"/>
    </source>
</evidence>
<proteinExistence type="inferred from homology"/>
<evidence type="ECO:0000256" key="4">
    <source>
        <dbReference type="ARBA" id="ARBA00022605"/>
    </source>
</evidence>
<feature type="non-terminal residue" evidence="9">
    <location>
        <position position="181"/>
    </location>
</feature>
<dbReference type="Gene3D" id="3.20.20.140">
    <property type="entry name" value="Metal-dependent hydrolases"/>
    <property type="match status" value="1"/>
</dbReference>
<comment type="catalytic activity">
    <reaction evidence="7">
        <text>L-histidinol phosphate + H2O = L-histidinol + phosphate</text>
        <dbReference type="Rhea" id="RHEA:14465"/>
        <dbReference type="ChEBI" id="CHEBI:15377"/>
        <dbReference type="ChEBI" id="CHEBI:43474"/>
        <dbReference type="ChEBI" id="CHEBI:57699"/>
        <dbReference type="ChEBI" id="CHEBI:57980"/>
        <dbReference type="EC" id="3.1.3.15"/>
    </reaction>
</comment>
<comment type="similarity">
    <text evidence="2">Belongs to the PHP hydrolase family. HisK subfamily.</text>
</comment>
<dbReference type="InterPro" id="IPR016195">
    <property type="entry name" value="Pol/histidinol_Pase-like"/>
</dbReference>
<keyword evidence="5" id="KW-0378">Hydrolase</keyword>
<evidence type="ECO:0000256" key="2">
    <source>
        <dbReference type="ARBA" id="ARBA00009152"/>
    </source>
</evidence>
<dbReference type="Pfam" id="PF02811">
    <property type="entry name" value="PHP"/>
    <property type="match status" value="1"/>
</dbReference>
<evidence type="ECO:0000256" key="5">
    <source>
        <dbReference type="ARBA" id="ARBA00022801"/>
    </source>
</evidence>
<dbReference type="PANTHER" id="PTHR21039:SF0">
    <property type="entry name" value="HISTIDINOL-PHOSPHATASE"/>
    <property type="match status" value="1"/>
</dbReference>
<keyword evidence="6" id="KW-0368">Histidine biosynthesis</keyword>
<dbReference type="Proteomes" id="UP001596328">
    <property type="component" value="Unassembled WGS sequence"/>
</dbReference>
<gene>
    <name evidence="9" type="ORF">ACFQE1_13080</name>
</gene>
<comment type="pathway">
    <text evidence="1">Amino-acid biosynthesis; L-histidine biosynthesis; L-histidine from 5-phospho-alpha-D-ribose 1-diphosphate: step 8/9.</text>
</comment>
<dbReference type="AlphaFoldDB" id="A0ABD5S121"/>
<dbReference type="InterPro" id="IPR010140">
    <property type="entry name" value="Histidinol_P_phosphatase_HisJ"/>
</dbReference>
<evidence type="ECO:0000256" key="3">
    <source>
        <dbReference type="ARBA" id="ARBA00013085"/>
    </source>
</evidence>
<evidence type="ECO:0000259" key="8">
    <source>
        <dbReference type="Pfam" id="PF02811"/>
    </source>
</evidence>
<dbReference type="InterPro" id="IPR004013">
    <property type="entry name" value="PHP_dom"/>
</dbReference>
<keyword evidence="4" id="KW-0028">Amino-acid biosynthesis</keyword>
<organism evidence="9 10">
    <name type="scientific">Halobium palmae</name>
    <dbReference type="NCBI Taxonomy" id="1776492"/>
    <lineage>
        <taxon>Archaea</taxon>
        <taxon>Methanobacteriati</taxon>
        <taxon>Methanobacteriota</taxon>
        <taxon>Stenosarchaea group</taxon>
        <taxon>Halobacteria</taxon>
        <taxon>Halobacteriales</taxon>
        <taxon>Haloferacaceae</taxon>
        <taxon>Halobium</taxon>
    </lineage>
</organism>
<evidence type="ECO:0000313" key="10">
    <source>
        <dbReference type="Proteomes" id="UP001596328"/>
    </source>
</evidence>
<sequence>MLRGAERAGLDAVGFADHCNVSERDARKREKFRFGFTLDATYERRRAAIESFREEFDLDVYDAVEMDYDPRDEGAIRDFLADADFDYAVASVHHVDDRNVQSAGPFRGLDEDERQAVVDDYFDALVDLAESELFEVMAHPDLVERNPLLRGFATADHYDRVAAALDGSRTVPELNAGRVLD</sequence>